<evidence type="ECO:0000313" key="5">
    <source>
        <dbReference type="Proteomes" id="UP000012081"/>
    </source>
</evidence>
<dbReference type="AlphaFoldDB" id="M8DWI7"/>
<keyword evidence="1 4" id="KW-0808">Transferase</keyword>
<dbReference type="PATRIC" id="fig|1300222.3.peg.3683"/>
<evidence type="ECO:0000256" key="2">
    <source>
        <dbReference type="ARBA" id="ARBA00023315"/>
    </source>
</evidence>
<dbReference type="Pfam" id="PF00583">
    <property type="entry name" value="Acetyltransf_1"/>
    <property type="match status" value="1"/>
</dbReference>
<dbReference type="Proteomes" id="UP000012081">
    <property type="component" value="Unassembled WGS sequence"/>
</dbReference>
<evidence type="ECO:0000256" key="1">
    <source>
        <dbReference type="ARBA" id="ARBA00022679"/>
    </source>
</evidence>
<dbReference type="EMBL" id="APBN01000008">
    <property type="protein sequence ID" value="EMT51386.1"/>
    <property type="molecule type" value="Genomic_DNA"/>
</dbReference>
<evidence type="ECO:0000313" key="4">
    <source>
        <dbReference type="EMBL" id="EMT51386.1"/>
    </source>
</evidence>
<name>M8DWI7_9BACL</name>
<dbReference type="OrthoDB" id="3389160at2"/>
<evidence type="ECO:0000259" key="3">
    <source>
        <dbReference type="PROSITE" id="PS51186"/>
    </source>
</evidence>
<feature type="domain" description="N-acetyltransferase" evidence="3">
    <location>
        <begin position="5"/>
        <end position="168"/>
    </location>
</feature>
<dbReference type="CDD" id="cd04301">
    <property type="entry name" value="NAT_SF"/>
    <property type="match status" value="1"/>
</dbReference>
<dbReference type="PROSITE" id="PS51186">
    <property type="entry name" value="GNAT"/>
    <property type="match status" value="1"/>
</dbReference>
<dbReference type="PANTHER" id="PTHR43877">
    <property type="entry name" value="AMINOALKYLPHOSPHONATE N-ACETYLTRANSFERASE-RELATED-RELATED"/>
    <property type="match status" value="1"/>
</dbReference>
<proteinExistence type="predicted"/>
<comment type="caution">
    <text evidence="4">The sequence shown here is derived from an EMBL/GenBank/DDBJ whole genome shotgun (WGS) entry which is preliminary data.</text>
</comment>
<dbReference type="Gene3D" id="3.40.630.30">
    <property type="match status" value="1"/>
</dbReference>
<keyword evidence="5" id="KW-1185">Reference proteome</keyword>
<dbReference type="SUPFAM" id="SSF55729">
    <property type="entry name" value="Acyl-CoA N-acyltransferases (Nat)"/>
    <property type="match status" value="1"/>
</dbReference>
<reference evidence="4 5" key="1">
    <citation type="submission" date="2013-03" db="EMBL/GenBank/DDBJ databases">
        <title>Assembly of a new bacterial strain Brevibacillus borstelensis AK1.</title>
        <authorList>
            <person name="Rajan I."/>
            <person name="PoliReddy D."/>
            <person name="Sugumar T."/>
            <person name="Rathinam K."/>
            <person name="Alqarawi S."/>
            <person name="Khalil A.B."/>
            <person name="Sivakumar N."/>
        </authorList>
    </citation>
    <scope>NUCLEOTIDE SEQUENCE [LARGE SCALE GENOMIC DNA]</scope>
    <source>
        <strain evidence="4 5">AK1</strain>
    </source>
</reference>
<gene>
    <name evidence="4" type="ORF">I532_17573</name>
</gene>
<organism evidence="4 5">
    <name type="scientific">Brevibacillus borstelensis AK1</name>
    <dbReference type="NCBI Taxonomy" id="1300222"/>
    <lineage>
        <taxon>Bacteria</taxon>
        <taxon>Bacillati</taxon>
        <taxon>Bacillota</taxon>
        <taxon>Bacilli</taxon>
        <taxon>Bacillales</taxon>
        <taxon>Paenibacillaceae</taxon>
        <taxon>Brevibacillus</taxon>
    </lineage>
</organism>
<dbReference type="GeneID" id="89501988"/>
<dbReference type="InterPro" id="IPR016181">
    <property type="entry name" value="Acyl_CoA_acyltransferase"/>
</dbReference>
<dbReference type="InterPro" id="IPR000182">
    <property type="entry name" value="GNAT_dom"/>
</dbReference>
<dbReference type="InterPro" id="IPR050832">
    <property type="entry name" value="Bact_Acetyltransf"/>
</dbReference>
<accession>M8DWI7</accession>
<keyword evidence="2" id="KW-0012">Acyltransferase</keyword>
<sequence length="168" mass="18901">MFREVEVEECNRIAEHVERLSEILVKVVEDGASVGFLPPMEQAEARRYWENVLQPGVILLVAKINNEIVGSVQLHASTKQNGRHRAEIAKLMAHPDYRRKGIGRRLMQAAEARAKQAGRTLLVLDTREGDPSNLLYASLGYKEAGRIPDYARSADGELHATVFYYKSI</sequence>
<dbReference type="RefSeq" id="WP_003389842.1">
    <property type="nucleotide sequence ID" value="NZ_APBN01000008.1"/>
</dbReference>
<dbReference type="GO" id="GO:0016747">
    <property type="term" value="F:acyltransferase activity, transferring groups other than amino-acyl groups"/>
    <property type="evidence" value="ECO:0007669"/>
    <property type="project" value="InterPro"/>
</dbReference>
<protein>
    <submittedName>
        <fullName evidence="4">GCN5-like N-acetyltransferase</fullName>
    </submittedName>
</protein>
<dbReference type="STRING" id="1300222.I532_17573"/>